<sequence length="354" mass="42193">MTNLRLKKEMIDAVNNQIKANEPPCTKRIFMQLQEQGCTKNEAKEMIAAVLLGEMYEILKEGRPFDEKKYERELQELVEDDFIFDDVMQELEDASDTILQANINVYEAIFERKPTEAIRIFMDVWDDIKKFVKDNFYKQDSKGNIIKPELIDIDDETDFKYELFNWLQDMEMEFHNSRLYEERIQFCQEVMDLFAWKEDSADNYKSAIGEALNDLKRYNECDEWFENWLKEEPDNISCINTYIQCVSGREDWEKAKQLTEKYIGTSIEFNGENEILLYRALDVYEGLGETEKAKQYQEKIDEYLKWFKKNRKFDEDDYAEPVYFSQPIVKEKKTYPNDPCPCGSGKKYKKCCGK</sequence>
<dbReference type="STRING" id="1619234.SAMN05421730_102232"/>
<organism evidence="1 2">
    <name type="scientific">Anaerobium acetethylicum</name>
    <dbReference type="NCBI Taxonomy" id="1619234"/>
    <lineage>
        <taxon>Bacteria</taxon>
        <taxon>Bacillati</taxon>
        <taxon>Bacillota</taxon>
        <taxon>Clostridia</taxon>
        <taxon>Lachnospirales</taxon>
        <taxon>Lachnospiraceae</taxon>
        <taxon>Anaerobium</taxon>
    </lineage>
</organism>
<dbReference type="SUPFAM" id="SSF103642">
    <property type="entry name" value="Sec-C motif"/>
    <property type="match status" value="1"/>
</dbReference>
<dbReference type="Proteomes" id="UP000199315">
    <property type="component" value="Unassembled WGS sequence"/>
</dbReference>
<proteinExistence type="predicted"/>
<reference evidence="1 2" key="1">
    <citation type="submission" date="2016-09" db="EMBL/GenBank/DDBJ databases">
        <authorList>
            <person name="Capua I."/>
            <person name="De Benedictis P."/>
            <person name="Joannis T."/>
            <person name="Lombin L.H."/>
            <person name="Cattoli G."/>
        </authorList>
    </citation>
    <scope>NUCLEOTIDE SEQUENCE [LARGE SCALE GENOMIC DNA]</scope>
    <source>
        <strain evidence="1 2">GluBS11</strain>
    </source>
</reference>
<dbReference type="Pfam" id="PF02810">
    <property type="entry name" value="SEC-C"/>
    <property type="match status" value="1"/>
</dbReference>
<keyword evidence="2" id="KW-1185">Reference proteome</keyword>
<protein>
    <submittedName>
        <fullName evidence="1">SEC-C motif-containing protein</fullName>
    </submittedName>
</protein>
<dbReference type="SUPFAM" id="SSF48452">
    <property type="entry name" value="TPR-like"/>
    <property type="match status" value="1"/>
</dbReference>
<dbReference type="InterPro" id="IPR011990">
    <property type="entry name" value="TPR-like_helical_dom_sf"/>
</dbReference>
<dbReference type="EMBL" id="FMKA01000022">
    <property type="protein sequence ID" value="SCP98554.1"/>
    <property type="molecule type" value="Genomic_DNA"/>
</dbReference>
<gene>
    <name evidence="1" type="ORF">SAMN05421730_102232</name>
</gene>
<name>A0A1D3TWF8_9FIRM</name>
<accession>A0A1D3TWF8</accession>
<dbReference type="Gene3D" id="3.10.450.50">
    <property type="match status" value="1"/>
</dbReference>
<evidence type="ECO:0000313" key="2">
    <source>
        <dbReference type="Proteomes" id="UP000199315"/>
    </source>
</evidence>
<evidence type="ECO:0000313" key="1">
    <source>
        <dbReference type="EMBL" id="SCP98554.1"/>
    </source>
</evidence>
<dbReference type="AlphaFoldDB" id="A0A1D3TWF8"/>
<dbReference type="InterPro" id="IPR004027">
    <property type="entry name" value="SEC_C_motif"/>
</dbReference>